<reference evidence="1 3" key="1">
    <citation type="journal article" date="2011" name="Nature">
        <title>The Medicago genome provides insight into the evolution of rhizobial symbioses.</title>
        <authorList>
            <person name="Young N.D."/>
            <person name="Debelle F."/>
            <person name="Oldroyd G.E."/>
            <person name="Geurts R."/>
            <person name="Cannon S.B."/>
            <person name="Udvardi M.K."/>
            <person name="Benedito V.A."/>
            <person name="Mayer K.F."/>
            <person name="Gouzy J."/>
            <person name="Schoof H."/>
            <person name="Van de Peer Y."/>
            <person name="Proost S."/>
            <person name="Cook D.R."/>
            <person name="Meyers B.C."/>
            <person name="Spannagl M."/>
            <person name="Cheung F."/>
            <person name="De Mita S."/>
            <person name="Krishnakumar V."/>
            <person name="Gundlach H."/>
            <person name="Zhou S."/>
            <person name="Mudge J."/>
            <person name="Bharti A.K."/>
            <person name="Murray J.D."/>
            <person name="Naoumkina M.A."/>
            <person name="Rosen B."/>
            <person name="Silverstein K.A."/>
            <person name="Tang H."/>
            <person name="Rombauts S."/>
            <person name="Zhao P.X."/>
            <person name="Zhou P."/>
            <person name="Barbe V."/>
            <person name="Bardou P."/>
            <person name="Bechner M."/>
            <person name="Bellec A."/>
            <person name="Berger A."/>
            <person name="Berges H."/>
            <person name="Bidwell S."/>
            <person name="Bisseling T."/>
            <person name="Choisne N."/>
            <person name="Couloux A."/>
            <person name="Denny R."/>
            <person name="Deshpande S."/>
            <person name="Dai X."/>
            <person name="Doyle J.J."/>
            <person name="Dudez A.M."/>
            <person name="Farmer A.D."/>
            <person name="Fouteau S."/>
            <person name="Franken C."/>
            <person name="Gibelin C."/>
            <person name="Gish J."/>
            <person name="Goldstein S."/>
            <person name="Gonzalez A.J."/>
            <person name="Green P.J."/>
            <person name="Hallab A."/>
            <person name="Hartog M."/>
            <person name="Hua A."/>
            <person name="Humphray S.J."/>
            <person name="Jeong D.H."/>
            <person name="Jing Y."/>
            <person name="Jocker A."/>
            <person name="Kenton S.M."/>
            <person name="Kim D.J."/>
            <person name="Klee K."/>
            <person name="Lai H."/>
            <person name="Lang C."/>
            <person name="Lin S."/>
            <person name="Macmil S.L."/>
            <person name="Magdelenat G."/>
            <person name="Matthews L."/>
            <person name="McCorrison J."/>
            <person name="Monaghan E.L."/>
            <person name="Mun J.H."/>
            <person name="Najar F.Z."/>
            <person name="Nicholson C."/>
            <person name="Noirot C."/>
            <person name="O'Bleness M."/>
            <person name="Paule C.R."/>
            <person name="Poulain J."/>
            <person name="Prion F."/>
            <person name="Qin B."/>
            <person name="Qu C."/>
            <person name="Retzel E.F."/>
            <person name="Riddle C."/>
            <person name="Sallet E."/>
            <person name="Samain S."/>
            <person name="Samson N."/>
            <person name="Sanders I."/>
            <person name="Saurat O."/>
            <person name="Scarpelli C."/>
            <person name="Schiex T."/>
            <person name="Segurens B."/>
            <person name="Severin A.J."/>
            <person name="Sherrier D.J."/>
            <person name="Shi R."/>
            <person name="Sims S."/>
            <person name="Singer S.R."/>
            <person name="Sinharoy S."/>
            <person name="Sterck L."/>
            <person name="Viollet A."/>
            <person name="Wang B.B."/>
            <person name="Wang K."/>
            <person name="Wang M."/>
            <person name="Wang X."/>
            <person name="Warfsmann J."/>
            <person name="Weissenbach J."/>
            <person name="White D.D."/>
            <person name="White J.D."/>
            <person name="Wiley G.B."/>
            <person name="Wincker P."/>
            <person name="Xing Y."/>
            <person name="Yang L."/>
            <person name="Yao Z."/>
            <person name="Ying F."/>
            <person name="Zhai J."/>
            <person name="Zhou L."/>
            <person name="Zuber A."/>
            <person name="Denarie J."/>
            <person name="Dixon R.A."/>
            <person name="May G.D."/>
            <person name="Schwartz D.C."/>
            <person name="Rogers J."/>
            <person name="Quetier F."/>
            <person name="Town C.D."/>
            <person name="Roe B.A."/>
        </authorList>
    </citation>
    <scope>NUCLEOTIDE SEQUENCE [LARGE SCALE GENOMIC DNA]</scope>
    <source>
        <strain evidence="1">A17</strain>
        <strain evidence="2 3">cv. Jemalong A17</strain>
    </source>
</reference>
<accession>G7ILH7</accession>
<evidence type="ECO:0000313" key="1">
    <source>
        <dbReference type="EMBL" id="AES64007.1"/>
    </source>
</evidence>
<evidence type="ECO:0000313" key="3">
    <source>
        <dbReference type="Proteomes" id="UP000002051"/>
    </source>
</evidence>
<reference evidence="2" key="3">
    <citation type="submission" date="2015-04" db="UniProtKB">
        <authorList>
            <consortium name="EnsemblPlants"/>
        </authorList>
    </citation>
    <scope>IDENTIFICATION</scope>
    <source>
        <strain evidence="2">cv. Jemalong A17</strain>
    </source>
</reference>
<gene>
    <name evidence="1" type="ordered locus">MTR_2g015770</name>
</gene>
<evidence type="ECO:0000313" key="2">
    <source>
        <dbReference type="EnsemblPlants" id="AES64007"/>
    </source>
</evidence>
<dbReference type="EnsemblPlants" id="AES64007">
    <property type="protein sequence ID" value="AES64007"/>
    <property type="gene ID" value="MTR_2g015770"/>
</dbReference>
<sequence length="52" mass="6054">MIIFFKEESMIILQIVVDTLLDPKVVIRYDPKSLVRDLADLIERYTKSQVTG</sequence>
<organism evidence="1 3">
    <name type="scientific">Medicago truncatula</name>
    <name type="common">Barrel medic</name>
    <name type="synonym">Medicago tribuloides</name>
    <dbReference type="NCBI Taxonomy" id="3880"/>
    <lineage>
        <taxon>Eukaryota</taxon>
        <taxon>Viridiplantae</taxon>
        <taxon>Streptophyta</taxon>
        <taxon>Embryophyta</taxon>
        <taxon>Tracheophyta</taxon>
        <taxon>Spermatophyta</taxon>
        <taxon>Magnoliopsida</taxon>
        <taxon>eudicotyledons</taxon>
        <taxon>Gunneridae</taxon>
        <taxon>Pentapetalae</taxon>
        <taxon>rosids</taxon>
        <taxon>fabids</taxon>
        <taxon>Fabales</taxon>
        <taxon>Fabaceae</taxon>
        <taxon>Papilionoideae</taxon>
        <taxon>50 kb inversion clade</taxon>
        <taxon>NPAAA clade</taxon>
        <taxon>Hologalegina</taxon>
        <taxon>IRL clade</taxon>
        <taxon>Trifolieae</taxon>
        <taxon>Medicago</taxon>
    </lineage>
</organism>
<keyword evidence="3" id="KW-1185">Reference proteome</keyword>
<proteinExistence type="predicted"/>
<name>G7ILH7_MEDTR</name>
<dbReference type="PaxDb" id="3880-AES64007"/>
<dbReference type="Proteomes" id="UP000002051">
    <property type="component" value="Chromosome 2"/>
</dbReference>
<reference evidence="1 3" key="2">
    <citation type="journal article" date="2014" name="BMC Genomics">
        <title>An improved genome release (version Mt4.0) for the model legume Medicago truncatula.</title>
        <authorList>
            <person name="Tang H."/>
            <person name="Krishnakumar V."/>
            <person name="Bidwell S."/>
            <person name="Rosen B."/>
            <person name="Chan A."/>
            <person name="Zhou S."/>
            <person name="Gentzbittel L."/>
            <person name="Childs K.L."/>
            <person name="Yandell M."/>
            <person name="Gundlach H."/>
            <person name="Mayer K.F."/>
            <person name="Schwartz D.C."/>
            <person name="Town C.D."/>
        </authorList>
    </citation>
    <scope>GENOME REANNOTATION</scope>
    <source>
        <strain evidence="2 3">cv. Jemalong A17</strain>
    </source>
</reference>
<protein>
    <submittedName>
        <fullName evidence="1 2">Uncharacterized protein</fullName>
    </submittedName>
</protein>
<dbReference type="HOGENOM" id="CLU_3090212_0_0_1"/>
<dbReference type="EMBL" id="CM001218">
    <property type="protein sequence ID" value="AES64007.1"/>
    <property type="molecule type" value="Genomic_DNA"/>
</dbReference>
<dbReference type="AlphaFoldDB" id="G7ILH7"/>